<protein>
    <submittedName>
        <fullName evidence="9">MFS transporter</fullName>
    </submittedName>
</protein>
<dbReference type="Proteomes" id="UP001148125">
    <property type="component" value="Unassembled WGS sequence"/>
</dbReference>
<dbReference type="PANTHER" id="PTHR43414">
    <property type="entry name" value="MULTIDRUG RESISTANCE PROTEIN MDTG"/>
    <property type="match status" value="1"/>
</dbReference>
<feature type="transmembrane region" description="Helical" evidence="7">
    <location>
        <begin position="109"/>
        <end position="127"/>
    </location>
</feature>
<feature type="transmembrane region" description="Helical" evidence="7">
    <location>
        <begin position="15"/>
        <end position="40"/>
    </location>
</feature>
<dbReference type="InterPro" id="IPR020846">
    <property type="entry name" value="MFS_dom"/>
</dbReference>
<feature type="transmembrane region" description="Helical" evidence="7">
    <location>
        <begin position="352"/>
        <end position="369"/>
    </location>
</feature>
<dbReference type="InterPro" id="IPR036259">
    <property type="entry name" value="MFS_trans_sf"/>
</dbReference>
<feature type="transmembrane region" description="Helical" evidence="7">
    <location>
        <begin position="166"/>
        <end position="187"/>
    </location>
</feature>
<keyword evidence="10" id="KW-1185">Reference proteome</keyword>
<evidence type="ECO:0000256" key="4">
    <source>
        <dbReference type="ARBA" id="ARBA00022692"/>
    </source>
</evidence>
<dbReference type="InterPro" id="IPR001958">
    <property type="entry name" value="Tet-R_TetA/multi-R_MdtG-like"/>
</dbReference>
<keyword evidence="4 7" id="KW-0812">Transmembrane</keyword>
<dbReference type="CDD" id="cd17325">
    <property type="entry name" value="MFS_MdtG_SLC18_like"/>
    <property type="match status" value="1"/>
</dbReference>
<proteinExistence type="predicted"/>
<dbReference type="PRINTS" id="PR01035">
    <property type="entry name" value="TCRTETA"/>
</dbReference>
<dbReference type="InterPro" id="IPR011701">
    <property type="entry name" value="MFS"/>
</dbReference>
<feature type="transmembrane region" description="Helical" evidence="7">
    <location>
        <begin position="289"/>
        <end position="307"/>
    </location>
</feature>
<sequence>MEQQFEEERMSKKPLIMLMLNMFVIMMGIGLVIPILPYYIEQFGASSIELGILIAIFSFMQFLLAPFWGRLSDRVGRKPLIALGMFGFAIAEFIFAFATQLWMLFLSRMLAGAFGSAIMPSAMAFVSDRTSERKRGQGMGMLGAAMALGFVVGPGIGGWLAEINLAAPFVFAGIAASLAGLFSLFLLPESLPKEQREANAVKQSEVKQSQIAQMGKAIKSPIGFWLILVFVMSFALANFQAIFGIYALYQFNYSPSQVGTIMVFVGVVGAVAQGVLVGRLTTKFGDDKVVLGALFIGGIGFIFMSLAFNFTTVLLTTCFFFLGNSILRPALNTTLSRLADGHQGMVMGLNNSFMSLGNVVGALIAGVLFEVNIYLPYSLGAVTLLMAFFVTIFWLAQKKRRQAVI</sequence>
<evidence type="ECO:0000256" key="2">
    <source>
        <dbReference type="ARBA" id="ARBA00022448"/>
    </source>
</evidence>
<dbReference type="Pfam" id="PF07690">
    <property type="entry name" value="MFS_1"/>
    <property type="match status" value="1"/>
</dbReference>
<name>A0ABT5VHN7_9BACI</name>
<feature type="transmembrane region" description="Helical" evidence="7">
    <location>
        <begin position="139"/>
        <end position="160"/>
    </location>
</feature>
<keyword evidence="2" id="KW-0813">Transport</keyword>
<keyword evidence="6 7" id="KW-0472">Membrane</keyword>
<feature type="domain" description="Major facilitator superfamily (MFS) profile" evidence="8">
    <location>
        <begin position="14"/>
        <end position="399"/>
    </location>
</feature>
<dbReference type="PANTHER" id="PTHR43414:SF6">
    <property type="entry name" value="MULTIDRUG RESISTANCE PROTEIN MDTG"/>
    <property type="match status" value="1"/>
</dbReference>
<dbReference type="SUPFAM" id="SSF103473">
    <property type="entry name" value="MFS general substrate transporter"/>
    <property type="match status" value="1"/>
</dbReference>
<dbReference type="PROSITE" id="PS50850">
    <property type="entry name" value="MFS"/>
    <property type="match status" value="1"/>
</dbReference>
<comment type="caution">
    <text evidence="9">The sequence shown here is derived from an EMBL/GenBank/DDBJ whole genome shotgun (WGS) entry which is preliminary data.</text>
</comment>
<feature type="transmembrane region" description="Helical" evidence="7">
    <location>
        <begin position="375"/>
        <end position="396"/>
    </location>
</feature>
<comment type="subcellular location">
    <subcellularLocation>
        <location evidence="1">Cell membrane</location>
        <topology evidence="1">Multi-pass membrane protein</topology>
    </subcellularLocation>
</comment>
<dbReference type="RefSeq" id="WP_275119571.1">
    <property type="nucleotide sequence ID" value="NZ_JAOTPO010000012.1"/>
</dbReference>
<keyword evidence="3" id="KW-1003">Cell membrane</keyword>
<gene>
    <name evidence="9" type="ORF">N7Z68_16500</name>
</gene>
<evidence type="ECO:0000313" key="10">
    <source>
        <dbReference type="Proteomes" id="UP001148125"/>
    </source>
</evidence>
<feature type="transmembrane region" description="Helical" evidence="7">
    <location>
        <begin position="258"/>
        <end position="277"/>
    </location>
</feature>
<evidence type="ECO:0000256" key="6">
    <source>
        <dbReference type="ARBA" id="ARBA00023136"/>
    </source>
</evidence>
<reference evidence="9" key="1">
    <citation type="submission" date="2024-05" db="EMBL/GenBank/DDBJ databases">
        <title>Alkalihalobacillus sp. strain MEB203 novel alkaliphilic bacterium from Lonar Lake, India.</title>
        <authorList>
            <person name="Joshi A."/>
            <person name="Thite S."/>
            <person name="Mengade P."/>
        </authorList>
    </citation>
    <scope>NUCLEOTIDE SEQUENCE</scope>
    <source>
        <strain evidence="9">MEB 203</strain>
    </source>
</reference>
<dbReference type="EMBL" id="JAOTPO010000012">
    <property type="protein sequence ID" value="MDE5414963.1"/>
    <property type="molecule type" value="Genomic_DNA"/>
</dbReference>
<organism evidence="9 10">
    <name type="scientific">Alkalihalobacterium chitinilyticum</name>
    <dbReference type="NCBI Taxonomy" id="2980103"/>
    <lineage>
        <taxon>Bacteria</taxon>
        <taxon>Bacillati</taxon>
        <taxon>Bacillota</taxon>
        <taxon>Bacilli</taxon>
        <taxon>Bacillales</taxon>
        <taxon>Bacillaceae</taxon>
        <taxon>Alkalihalobacterium</taxon>
    </lineage>
</organism>
<feature type="transmembrane region" description="Helical" evidence="7">
    <location>
        <begin position="222"/>
        <end position="246"/>
    </location>
</feature>
<evidence type="ECO:0000256" key="3">
    <source>
        <dbReference type="ARBA" id="ARBA00022475"/>
    </source>
</evidence>
<evidence type="ECO:0000256" key="7">
    <source>
        <dbReference type="SAM" id="Phobius"/>
    </source>
</evidence>
<dbReference type="Gene3D" id="1.20.1250.20">
    <property type="entry name" value="MFS general substrate transporter like domains"/>
    <property type="match status" value="1"/>
</dbReference>
<feature type="transmembrane region" description="Helical" evidence="7">
    <location>
        <begin position="80"/>
        <end position="103"/>
    </location>
</feature>
<accession>A0ABT5VHN7</accession>
<evidence type="ECO:0000256" key="1">
    <source>
        <dbReference type="ARBA" id="ARBA00004651"/>
    </source>
</evidence>
<evidence type="ECO:0000313" key="9">
    <source>
        <dbReference type="EMBL" id="MDE5414963.1"/>
    </source>
</evidence>
<keyword evidence="5 7" id="KW-1133">Transmembrane helix</keyword>
<feature type="transmembrane region" description="Helical" evidence="7">
    <location>
        <begin position="313"/>
        <end position="331"/>
    </location>
</feature>
<feature type="transmembrane region" description="Helical" evidence="7">
    <location>
        <begin position="46"/>
        <end position="68"/>
    </location>
</feature>
<evidence type="ECO:0000256" key="5">
    <source>
        <dbReference type="ARBA" id="ARBA00022989"/>
    </source>
</evidence>
<evidence type="ECO:0000259" key="8">
    <source>
        <dbReference type="PROSITE" id="PS50850"/>
    </source>
</evidence>